<dbReference type="Gene3D" id="3.50.30.10">
    <property type="entry name" value="Phosphohistidine domain"/>
    <property type="match status" value="1"/>
</dbReference>
<evidence type="ECO:0000256" key="4">
    <source>
        <dbReference type="ARBA" id="ARBA00022692"/>
    </source>
</evidence>
<dbReference type="Proteomes" id="UP000184315">
    <property type="component" value="Unassembled WGS sequence"/>
</dbReference>
<keyword evidence="13" id="KW-0670">Pyruvate</keyword>
<evidence type="ECO:0000256" key="2">
    <source>
        <dbReference type="ARBA" id="ARBA00022516"/>
    </source>
</evidence>
<evidence type="ECO:0000259" key="11">
    <source>
        <dbReference type="Pfam" id="PF00391"/>
    </source>
</evidence>
<dbReference type="InterPro" id="IPR036637">
    <property type="entry name" value="Phosphohistidine_dom_sf"/>
</dbReference>
<dbReference type="InterPro" id="IPR051549">
    <property type="entry name" value="PEP_Utilizing_Enz"/>
</dbReference>
<feature type="transmembrane region" description="Helical" evidence="10">
    <location>
        <begin position="112"/>
        <end position="135"/>
    </location>
</feature>
<feature type="transmembrane region" description="Helical" evidence="10">
    <location>
        <begin position="147"/>
        <end position="164"/>
    </location>
</feature>
<dbReference type="SUPFAM" id="SSF52009">
    <property type="entry name" value="Phosphohistidine domain"/>
    <property type="match status" value="1"/>
</dbReference>
<proteinExistence type="predicted"/>
<evidence type="ECO:0000313" key="13">
    <source>
        <dbReference type="EMBL" id="CUR31383.1"/>
    </source>
</evidence>
<dbReference type="SUPFAM" id="SSF56059">
    <property type="entry name" value="Glutathione synthetase ATP-binding domain-like"/>
    <property type="match status" value="1"/>
</dbReference>
<dbReference type="GO" id="GO:0005524">
    <property type="term" value="F:ATP binding"/>
    <property type="evidence" value="ECO:0007669"/>
    <property type="project" value="InterPro"/>
</dbReference>
<feature type="domain" description="PEP-utilising enzyme mobile" evidence="11">
    <location>
        <begin position="876"/>
        <end position="945"/>
    </location>
</feature>
<dbReference type="RefSeq" id="WP_072718249.1">
    <property type="nucleotide sequence ID" value="NZ_LN889782.1"/>
</dbReference>
<feature type="transmembrane region" description="Helical" evidence="10">
    <location>
        <begin position="77"/>
        <end position="100"/>
    </location>
</feature>
<dbReference type="STRING" id="671072.PL9214290974"/>
<dbReference type="PANTHER" id="PTHR43615:SF1">
    <property type="entry name" value="PPDK_N DOMAIN-CONTAINING PROTEIN"/>
    <property type="match status" value="1"/>
</dbReference>
<dbReference type="Pfam" id="PF00391">
    <property type="entry name" value="PEP-utilizers"/>
    <property type="match status" value="1"/>
</dbReference>
<keyword evidence="5 10" id="KW-1133">Transmembrane helix</keyword>
<organism evidence="13 14">
    <name type="scientific">Planktothrix tepida PCC 9214</name>
    <dbReference type="NCBI Taxonomy" id="671072"/>
    <lineage>
        <taxon>Bacteria</taxon>
        <taxon>Bacillati</taxon>
        <taxon>Cyanobacteriota</taxon>
        <taxon>Cyanophyceae</taxon>
        <taxon>Oscillatoriophycideae</taxon>
        <taxon>Oscillatoriales</taxon>
        <taxon>Microcoleaceae</taxon>
        <taxon>Planktothrix</taxon>
    </lineage>
</organism>
<keyword evidence="3" id="KW-0808">Transferase</keyword>
<keyword evidence="6" id="KW-0443">Lipid metabolism</keyword>
<name>A0A1J1LFL8_9CYAN</name>
<evidence type="ECO:0000256" key="3">
    <source>
        <dbReference type="ARBA" id="ARBA00022679"/>
    </source>
</evidence>
<evidence type="ECO:0000256" key="10">
    <source>
        <dbReference type="SAM" id="Phobius"/>
    </source>
</evidence>
<evidence type="ECO:0000256" key="8">
    <source>
        <dbReference type="ARBA" id="ARBA00023209"/>
    </source>
</evidence>
<accession>A0A1J1LFL8</accession>
<evidence type="ECO:0000256" key="5">
    <source>
        <dbReference type="ARBA" id="ARBA00022989"/>
    </source>
</evidence>
<protein>
    <submittedName>
        <fullName evidence="13">Phosphoenolpyruvate synthase-like protein</fullName>
    </submittedName>
</protein>
<evidence type="ECO:0000256" key="9">
    <source>
        <dbReference type="ARBA" id="ARBA00023264"/>
    </source>
</evidence>
<keyword evidence="1" id="KW-1003">Cell membrane</keyword>
<dbReference type="GO" id="GO:0005886">
    <property type="term" value="C:plasma membrane"/>
    <property type="evidence" value="ECO:0007669"/>
    <property type="project" value="InterPro"/>
</dbReference>
<dbReference type="InterPro" id="IPR013815">
    <property type="entry name" value="ATP_grasp_subdomain_1"/>
</dbReference>
<gene>
    <name evidence="13" type="ORF">PL9214290974</name>
</gene>
<dbReference type="GO" id="GO:0043772">
    <property type="term" value="F:acyl-phosphate glycerol-3-phosphate acyltransferase activity"/>
    <property type="evidence" value="ECO:0007669"/>
    <property type="project" value="InterPro"/>
</dbReference>
<keyword evidence="2" id="KW-0444">Lipid biosynthesis</keyword>
<dbReference type="Gene3D" id="3.30.1490.20">
    <property type="entry name" value="ATP-grasp fold, A domain"/>
    <property type="match status" value="1"/>
</dbReference>
<dbReference type="GO" id="GO:0016301">
    <property type="term" value="F:kinase activity"/>
    <property type="evidence" value="ECO:0007669"/>
    <property type="project" value="InterPro"/>
</dbReference>
<dbReference type="Gene3D" id="3.30.470.20">
    <property type="entry name" value="ATP-grasp fold, B domain"/>
    <property type="match status" value="2"/>
</dbReference>
<keyword evidence="4 10" id="KW-0812">Transmembrane</keyword>
<keyword evidence="14" id="KW-1185">Reference proteome</keyword>
<sequence>MYFGVILLLLLGSFSLGALPLTRWVVQLLSGKNLSQLGTGNISVSAAFSQGGKQAGIIAVILEIARGIIPVITAKILFPNTPVLQIVSLILLVAGRYFIAKGGGVTNATWGILVYSPIIAVSSGITGLMIWRVSYLLLPISKSSSRLWASRLGCLSAIFWVWFWHQKSQSPTFSPWELVAVIGLAVELVIINLAQKDDVGLYMKQQYFNLKDKLDIQHCGEKATRLSELKRAGFKVPLGWVLPAINRLEDINIPFKKQIQLTNYPLIIRSSAIGEDSNNSSAAGQYQTIGPIYSPTELQPAIIQCRQSYWNPEAISYRQNQHLPDAGIAVLIQPYLASEVAGVMFTRNPLDGGSQIIIEALRGGAELVVGGQFTPVHLEIEINTLIEELELPSFLPKTVILELVQLAQDIEAFYQGIPQDIEWCWDGVKVWILQTRPITNLRPIWTRTIAAEVIPGVIPPLTWSINRPLTCGVWGELFTLVLGKKVSHLDFKQTATLFASHAYFNASLLGEIFTLMGLPKQGLEFLVRGQKMGKPPLGKLFPSLPGLWRLIQRERHLDQDFKRDLEQLFLPTLQQIESHQSLELLTLTQLLEQSETLQKTLKLATYYNIIAPIGLAIRRSLFKVSDAWIPTHTSPEVASMQALQTLADQIRETFTETEPITHQSFEQKLAENQQFHQQFETWLQTYGYLSEVGTDISVPNWLEQPEIFKEMLFKIIKNVNYRMENLNVSNLNQWEKWRQAQCYERTLTKSKIAEVYGKLLAHLRWTILAIESQAITQGILENSGDIFYLEWDEIKAWIEQNIEPDFIPKVHQRRNIFQEDCDRTILPVVYGTILPKHRLQNIQNAAILQGIPASIGCVEGTIKICRSLTNIIDQTEDKILVVPYTDAGWSPILLTAKAIISEVGGQLSHGAIIAREYGIPAVMNIQGATTSLKDGQRVRVDGYQGTVEILED</sequence>
<evidence type="ECO:0000256" key="7">
    <source>
        <dbReference type="ARBA" id="ARBA00023136"/>
    </source>
</evidence>
<dbReference type="InterPro" id="IPR003811">
    <property type="entry name" value="G3P_acylTferase_PlsY"/>
</dbReference>
<dbReference type="Pfam" id="PF01326">
    <property type="entry name" value="PPDK_N"/>
    <property type="match status" value="2"/>
</dbReference>
<feature type="domain" description="Pyruvate phosphate dikinase AMP/ATP-binding" evidence="12">
    <location>
        <begin position="257"/>
        <end position="381"/>
    </location>
</feature>
<keyword evidence="7 10" id="KW-0472">Membrane</keyword>
<reference evidence="14" key="1">
    <citation type="submission" date="2015-10" db="EMBL/GenBank/DDBJ databases">
        <authorList>
            <person name="Regsiter A."/>
            <person name="william w."/>
        </authorList>
    </citation>
    <scope>NUCLEOTIDE SEQUENCE [LARGE SCALE GENOMIC DNA]</scope>
</reference>
<dbReference type="GO" id="GO:0008654">
    <property type="term" value="P:phospholipid biosynthetic process"/>
    <property type="evidence" value="ECO:0007669"/>
    <property type="project" value="UniProtKB-KW"/>
</dbReference>
<dbReference type="AlphaFoldDB" id="A0A1J1LFL8"/>
<keyword evidence="9" id="KW-1208">Phospholipid metabolism</keyword>
<dbReference type="Pfam" id="PF02660">
    <property type="entry name" value="G3P_acyltransf"/>
    <property type="match status" value="1"/>
</dbReference>
<evidence type="ECO:0000313" key="14">
    <source>
        <dbReference type="Proteomes" id="UP000184315"/>
    </source>
</evidence>
<dbReference type="OrthoDB" id="9765468at2"/>
<dbReference type="EMBL" id="CZDF01000132">
    <property type="protein sequence ID" value="CUR31383.1"/>
    <property type="molecule type" value="Genomic_DNA"/>
</dbReference>
<feature type="transmembrane region" description="Helical" evidence="10">
    <location>
        <begin position="42"/>
        <end position="65"/>
    </location>
</feature>
<dbReference type="SMART" id="SM01207">
    <property type="entry name" value="G3P_acyltransf"/>
    <property type="match status" value="1"/>
</dbReference>
<dbReference type="PANTHER" id="PTHR43615">
    <property type="entry name" value="PHOSPHOENOLPYRUVATE SYNTHASE-RELATED"/>
    <property type="match status" value="1"/>
</dbReference>
<keyword evidence="8" id="KW-0594">Phospholipid biosynthesis</keyword>
<dbReference type="InterPro" id="IPR008279">
    <property type="entry name" value="PEP-util_enz_mobile_dom"/>
</dbReference>
<evidence type="ECO:0000256" key="6">
    <source>
        <dbReference type="ARBA" id="ARBA00023098"/>
    </source>
</evidence>
<dbReference type="InterPro" id="IPR002192">
    <property type="entry name" value="PPDK_AMP/ATP-bd"/>
</dbReference>
<evidence type="ECO:0000259" key="12">
    <source>
        <dbReference type="Pfam" id="PF01326"/>
    </source>
</evidence>
<evidence type="ECO:0000256" key="1">
    <source>
        <dbReference type="ARBA" id="ARBA00022475"/>
    </source>
</evidence>
<feature type="domain" description="Pyruvate phosphate dikinase AMP/ATP-binding" evidence="12">
    <location>
        <begin position="395"/>
        <end position="441"/>
    </location>
</feature>